<dbReference type="InterPro" id="IPR042184">
    <property type="entry name" value="YqeY/Aim41_N"/>
</dbReference>
<dbReference type="InterPro" id="IPR019004">
    <property type="entry name" value="YqeY/Aim41"/>
</dbReference>
<evidence type="ECO:0000313" key="1">
    <source>
        <dbReference type="EMBL" id="HFX14056.1"/>
    </source>
</evidence>
<dbReference type="Gene3D" id="1.10.1510.10">
    <property type="entry name" value="Uncharacterised protein YqeY/AIM41 PF09424, N-terminal domain"/>
    <property type="match status" value="1"/>
</dbReference>
<dbReference type="Pfam" id="PF09424">
    <property type="entry name" value="YqeY"/>
    <property type="match status" value="1"/>
</dbReference>
<proteinExistence type="predicted"/>
<dbReference type="PANTHER" id="PTHR28055:SF1">
    <property type="entry name" value="ALTERED INHERITANCE OF MITOCHONDRIA PROTEIN 41, MITOCHONDRIAL"/>
    <property type="match status" value="1"/>
</dbReference>
<dbReference type="InterPro" id="IPR023168">
    <property type="entry name" value="GatB_Yqey_C_2"/>
</dbReference>
<dbReference type="EMBL" id="DTIN01000033">
    <property type="protein sequence ID" value="HFX14056.1"/>
    <property type="molecule type" value="Genomic_DNA"/>
</dbReference>
<dbReference type="Gene3D" id="1.10.10.410">
    <property type="match status" value="1"/>
</dbReference>
<dbReference type="InterPro" id="IPR003789">
    <property type="entry name" value="Asn/Gln_tRNA_amidoTrase-B-like"/>
</dbReference>
<comment type="caution">
    <text evidence="1">The sequence shown here is derived from an EMBL/GenBank/DDBJ whole genome shotgun (WGS) entry which is preliminary data.</text>
</comment>
<dbReference type="SUPFAM" id="SSF89095">
    <property type="entry name" value="GatB/YqeY motif"/>
    <property type="match status" value="1"/>
</dbReference>
<organism evidence="1">
    <name type="scientific">Dictyoglomus thermophilum</name>
    <dbReference type="NCBI Taxonomy" id="14"/>
    <lineage>
        <taxon>Bacteria</taxon>
        <taxon>Pseudomonadati</taxon>
        <taxon>Dictyoglomota</taxon>
        <taxon>Dictyoglomia</taxon>
        <taxon>Dictyoglomales</taxon>
        <taxon>Dictyoglomaceae</taxon>
        <taxon>Dictyoglomus</taxon>
    </lineage>
</organism>
<protein>
    <submittedName>
        <fullName evidence="1">GatB/YqeY domain-containing protein</fullName>
    </submittedName>
</protein>
<dbReference type="AlphaFoldDB" id="A0A7C3RMT8"/>
<gene>
    <name evidence="1" type="ORF">ENW00_07935</name>
</gene>
<sequence length="150" mass="17426">MLYEKITKDYMTALKNKDNFRAEVLSTLRSAIKYREIELREKGKELDDGEVLEVIKKELKKRREAIEMYNQGGRLDLAEKEERELKILEEYVPAELSDEELRIKIKEIIEKVGATNIKDMGKVMKEAISGLKGLAEGERIRKIVEELLKG</sequence>
<accession>A0A7C3RMT8</accession>
<reference evidence="1" key="1">
    <citation type="journal article" date="2020" name="mSystems">
        <title>Genome- and Community-Level Interaction Insights into Carbon Utilization and Element Cycling Functions of Hydrothermarchaeota in Hydrothermal Sediment.</title>
        <authorList>
            <person name="Zhou Z."/>
            <person name="Liu Y."/>
            <person name="Xu W."/>
            <person name="Pan J."/>
            <person name="Luo Z.H."/>
            <person name="Li M."/>
        </authorList>
    </citation>
    <scope>NUCLEOTIDE SEQUENCE [LARGE SCALE GENOMIC DNA]</scope>
    <source>
        <strain evidence="1">SpSt-81</strain>
    </source>
</reference>
<name>A0A7C3RMT8_DICTH</name>
<dbReference type="PANTHER" id="PTHR28055">
    <property type="entry name" value="ALTERED INHERITANCE OF MITOCHONDRIA PROTEIN 41, MITOCHONDRIAL"/>
    <property type="match status" value="1"/>
</dbReference>
<dbReference type="GO" id="GO:0016884">
    <property type="term" value="F:carbon-nitrogen ligase activity, with glutamine as amido-N-donor"/>
    <property type="evidence" value="ECO:0007669"/>
    <property type="project" value="InterPro"/>
</dbReference>